<dbReference type="InterPro" id="IPR003582">
    <property type="entry name" value="ShKT_dom"/>
</dbReference>
<feature type="domain" description="ShKT" evidence="1">
    <location>
        <begin position="18"/>
        <end position="59"/>
    </location>
</feature>
<evidence type="ECO:0000259" key="1">
    <source>
        <dbReference type="SMART" id="SM00254"/>
    </source>
</evidence>
<organism evidence="2 3">
    <name type="scientific">Ditylenchus dipsaci</name>
    <dbReference type="NCBI Taxonomy" id="166011"/>
    <lineage>
        <taxon>Eukaryota</taxon>
        <taxon>Metazoa</taxon>
        <taxon>Ecdysozoa</taxon>
        <taxon>Nematoda</taxon>
        <taxon>Chromadorea</taxon>
        <taxon>Rhabditida</taxon>
        <taxon>Tylenchina</taxon>
        <taxon>Tylenchomorpha</taxon>
        <taxon>Sphaerularioidea</taxon>
        <taxon>Anguinidae</taxon>
        <taxon>Anguininae</taxon>
        <taxon>Ditylenchus</taxon>
    </lineage>
</organism>
<sequence>MVAKFYIYLSSAKNNNMACLDGTGPNGVSECSKFLERCTDPLWSDVMRKTCPRSCGFCSTESSSDSLGSSDQDFYSQEEKKGNQLNLSASPFISIDEVPFINGWTVKRLRDYNASTGSFPPVEEYLPADYIENLLDLFRDGVSFLMTENSLDQFGREMLGKPDNNRFVIPRAYMDLVLLTANGNISVIESELGIPAGHWRGHQMVRIDVPEPQKLNLRMATGNENGANQLWIPGGLLPNGIPEAIIDNVPEGMYTETRLQFPSVFGTQYEYGYSKECRLPQHIGRFQTQQLAEQKKLYVVSWTVVVTLP</sequence>
<reference evidence="3" key="1">
    <citation type="submission" date="2022-11" db="UniProtKB">
        <authorList>
            <consortium name="WormBaseParasite"/>
        </authorList>
    </citation>
    <scope>IDENTIFICATION</scope>
</reference>
<evidence type="ECO:0000313" key="2">
    <source>
        <dbReference type="Proteomes" id="UP000887574"/>
    </source>
</evidence>
<keyword evidence="2" id="KW-1185">Reference proteome</keyword>
<evidence type="ECO:0000313" key="3">
    <source>
        <dbReference type="WBParaSite" id="jg22825"/>
    </source>
</evidence>
<dbReference type="Gene3D" id="1.10.10.1870">
    <property type="entry name" value="ShTK domain-like"/>
    <property type="match status" value="1"/>
</dbReference>
<dbReference type="Pfam" id="PF01549">
    <property type="entry name" value="ShK"/>
    <property type="match status" value="1"/>
</dbReference>
<protein>
    <submittedName>
        <fullName evidence="3">ShKT domain-containing protein</fullName>
    </submittedName>
</protein>
<name>A0A915DSY3_9BILA</name>
<dbReference type="AlphaFoldDB" id="A0A915DSY3"/>
<dbReference type="Proteomes" id="UP000887574">
    <property type="component" value="Unplaced"/>
</dbReference>
<accession>A0A915DSY3</accession>
<dbReference type="WBParaSite" id="jg22825">
    <property type="protein sequence ID" value="jg22825"/>
    <property type="gene ID" value="jg22825"/>
</dbReference>
<dbReference type="SMART" id="SM00254">
    <property type="entry name" value="ShKT"/>
    <property type="match status" value="1"/>
</dbReference>
<proteinExistence type="predicted"/>